<feature type="transmembrane region" description="Helical" evidence="7">
    <location>
        <begin position="275"/>
        <end position="297"/>
    </location>
</feature>
<keyword evidence="5 7" id="KW-1133">Transmembrane helix</keyword>
<dbReference type="PIRSF" id="PIRSF004810">
    <property type="entry name" value="ChrA"/>
    <property type="match status" value="1"/>
</dbReference>
<dbReference type="EMBL" id="JADKYY010000013">
    <property type="protein sequence ID" value="MBF5027980.1"/>
    <property type="molecule type" value="Genomic_DNA"/>
</dbReference>
<evidence type="ECO:0000256" key="7">
    <source>
        <dbReference type="SAM" id="Phobius"/>
    </source>
</evidence>
<dbReference type="PANTHER" id="PTHR33567">
    <property type="entry name" value="CHROMATE ION TRANSPORTER (EUROFUNG)"/>
    <property type="match status" value="1"/>
</dbReference>
<sequence>MKNSTDLKEVALLFLKLGCTAFGGPAAHTAMMQREVVEKRRWMDHEKFLDLMGATNLIPGPNSTELAIHLGHVRAGWKGLLVAGFCFISPAVLMVLTLAYLYKKYGTLPQIEPFIYGIQPAVIAVIVAAVYPLAEKSIKNRTLLIVGIVVFILAVLGVKELYLLFGSGLFMMGMHLLGHRSGTRAFLPILLSTKPSLAWLDPSILQLFWIFLKIGSVLYGSGYVLFAFLEQELVQRGLLTSKQLLDSIAVGQFTPGPVFTTVTFVGYLMEGWNGALVSTVAIFLPAFVFVALLGPLMRLLRSSKIFSTFLDAVNVASVALIAAVCVSMSLQTLSDWRTVAIALSAFAVLWRFKTLNSAWVIIGGSLVGFLLSYTG</sequence>
<feature type="transmembrane region" description="Helical" evidence="7">
    <location>
        <begin position="309"/>
        <end position="330"/>
    </location>
</feature>
<comment type="subcellular location">
    <subcellularLocation>
        <location evidence="1">Cell membrane</location>
        <topology evidence="1">Multi-pass membrane protein</topology>
    </subcellularLocation>
</comment>
<evidence type="ECO:0000256" key="4">
    <source>
        <dbReference type="ARBA" id="ARBA00022692"/>
    </source>
</evidence>
<dbReference type="GO" id="GO:0015109">
    <property type="term" value="F:chromate transmembrane transporter activity"/>
    <property type="evidence" value="ECO:0007669"/>
    <property type="project" value="InterPro"/>
</dbReference>
<dbReference type="GO" id="GO:0005886">
    <property type="term" value="C:plasma membrane"/>
    <property type="evidence" value="ECO:0007669"/>
    <property type="project" value="UniProtKB-SubCell"/>
</dbReference>
<dbReference type="PANTHER" id="PTHR33567:SF3">
    <property type="entry name" value="CHROMATE ION TRANSPORTER (EUROFUNG)"/>
    <property type="match status" value="1"/>
</dbReference>
<organism evidence="8 9">
    <name type="scientific">Planobacterium oryzisoli</name>
    <dbReference type="NCBI Taxonomy" id="2771435"/>
    <lineage>
        <taxon>Bacteria</taxon>
        <taxon>Pseudomonadati</taxon>
        <taxon>Bacteroidota</taxon>
        <taxon>Flavobacteriia</taxon>
        <taxon>Flavobacteriales</taxon>
        <taxon>Weeksellaceae</taxon>
        <taxon>Chryseobacterium group</taxon>
        <taxon>Chryseobacterium</taxon>
    </lineage>
</organism>
<feature type="transmembrane region" description="Helical" evidence="7">
    <location>
        <begin position="207"/>
        <end position="229"/>
    </location>
</feature>
<feature type="transmembrane region" description="Helical" evidence="7">
    <location>
        <begin position="143"/>
        <end position="165"/>
    </location>
</feature>
<proteinExistence type="inferred from homology"/>
<protein>
    <submittedName>
        <fullName evidence="8">Chromate efflux transporter</fullName>
    </submittedName>
</protein>
<dbReference type="AlphaFoldDB" id="A0A931E744"/>
<comment type="caution">
    <text evidence="8">The sequence shown here is derived from an EMBL/GenBank/DDBJ whole genome shotgun (WGS) entry which is preliminary data.</text>
</comment>
<dbReference type="NCBIfam" id="TIGR00937">
    <property type="entry name" value="2A51"/>
    <property type="match status" value="1"/>
</dbReference>
<dbReference type="Pfam" id="PF02417">
    <property type="entry name" value="Chromate_transp"/>
    <property type="match status" value="2"/>
</dbReference>
<evidence type="ECO:0000256" key="2">
    <source>
        <dbReference type="ARBA" id="ARBA00005262"/>
    </source>
</evidence>
<evidence type="ECO:0000313" key="8">
    <source>
        <dbReference type="EMBL" id="MBF5027980.1"/>
    </source>
</evidence>
<keyword evidence="9" id="KW-1185">Reference proteome</keyword>
<keyword evidence="3" id="KW-1003">Cell membrane</keyword>
<dbReference type="RefSeq" id="WP_194739906.1">
    <property type="nucleotide sequence ID" value="NZ_JADKYY010000013.1"/>
</dbReference>
<keyword evidence="6 7" id="KW-0472">Membrane</keyword>
<evidence type="ECO:0000256" key="5">
    <source>
        <dbReference type="ARBA" id="ARBA00022989"/>
    </source>
</evidence>
<feature type="transmembrane region" description="Helical" evidence="7">
    <location>
        <begin position="114"/>
        <end position="131"/>
    </location>
</feature>
<dbReference type="InterPro" id="IPR014047">
    <property type="entry name" value="Chr_Tranpt_l_chain"/>
</dbReference>
<evidence type="ECO:0000256" key="3">
    <source>
        <dbReference type="ARBA" id="ARBA00022475"/>
    </source>
</evidence>
<comment type="similarity">
    <text evidence="2">Belongs to the chromate ion transporter (CHR) (TC 2.A.51) family.</text>
</comment>
<name>A0A931E744_9FLAO</name>
<dbReference type="Proteomes" id="UP000694480">
    <property type="component" value="Unassembled WGS sequence"/>
</dbReference>
<evidence type="ECO:0000256" key="6">
    <source>
        <dbReference type="ARBA" id="ARBA00023136"/>
    </source>
</evidence>
<accession>A0A931E744</accession>
<dbReference type="InterPro" id="IPR003370">
    <property type="entry name" value="Chromate_transpt"/>
</dbReference>
<evidence type="ECO:0000313" key="9">
    <source>
        <dbReference type="Proteomes" id="UP000694480"/>
    </source>
</evidence>
<feature type="transmembrane region" description="Helical" evidence="7">
    <location>
        <begin position="12"/>
        <end position="31"/>
    </location>
</feature>
<evidence type="ECO:0000256" key="1">
    <source>
        <dbReference type="ARBA" id="ARBA00004651"/>
    </source>
</evidence>
<reference evidence="8" key="1">
    <citation type="submission" date="2020-11" db="EMBL/GenBank/DDBJ databases">
        <title>Genome seq and assembly of Planobacterium sp.</title>
        <authorList>
            <person name="Chhetri G."/>
        </authorList>
    </citation>
    <scope>NUCLEOTIDE SEQUENCE</scope>
    <source>
        <strain evidence="8">GCR5</strain>
    </source>
</reference>
<gene>
    <name evidence="8" type="primary">chrA</name>
    <name evidence="8" type="ORF">IC612_09240</name>
</gene>
<feature type="transmembrane region" description="Helical" evidence="7">
    <location>
        <begin position="357"/>
        <end position="374"/>
    </location>
</feature>
<keyword evidence="4 7" id="KW-0812">Transmembrane</keyword>
<feature type="transmembrane region" description="Helical" evidence="7">
    <location>
        <begin position="80"/>
        <end position="102"/>
    </location>
</feature>